<evidence type="ECO:0000313" key="8">
    <source>
        <dbReference type="EMBL" id="KAJ5390243.1"/>
    </source>
</evidence>
<reference evidence="8" key="2">
    <citation type="journal article" date="2023" name="IMA Fungus">
        <title>Comparative genomic study of the Penicillium genus elucidates a diverse pangenome and 15 lateral gene transfer events.</title>
        <authorList>
            <person name="Petersen C."/>
            <person name="Sorensen T."/>
            <person name="Nielsen M.R."/>
            <person name="Sondergaard T.E."/>
            <person name="Sorensen J.L."/>
            <person name="Fitzpatrick D.A."/>
            <person name="Frisvad J.C."/>
            <person name="Nielsen K.L."/>
        </authorList>
    </citation>
    <scope>NUCLEOTIDE SEQUENCE</scope>
    <source>
        <strain evidence="8">IBT 29864</strain>
    </source>
</reference>
<feature type="region of interest" description="Disordered" evidence="6">
    <location>
        <begin position="607"/>
        <end position="629"/>
    </location>
</feature>
<keyword evidence="5" id="KW-0539">Nucleus</keyword>
<evidence type="ECO:0000256" key="6">
    <source>
        <dbReference type="SAM" id="MobiDB-lite"/>
    </source>
</evidence>
<keyword evidence="9" id="KW-1185">Reference proteome</keyword>
<evidence type="ECO:0000256" key="4">
    <source>
        <dbReference type="ARBA" id="ARBA00023163"/>
    </source>
</evidence>
<dbReference type="PROSITE" id="PS00463">
    <property type="entry name" value="ZN2_CY6_FUNGAL_1"/>
    <property type="match status" value="1"/>
</dbReference>
<dbReference type="GeneID" id="81433419"/>
<dbReference type="CDD" id="cd00067">
    <property type="entry name" value="GAL4"/>
    <property type="match status" value="1"/>
</dbReference>
<dbReference type="SMART" id="SM00066">
    <property type="entry name" value="GAL4"/>
    <property type="match status" value="1"/>
</dbReference>
<evidence type="ECO:0000256" key="5">
    <source>
        <dbReference type="ARBA" id="ARBA00023242"/>
    </source>
</evidence>
<keyword evidence="4" id="KW-0804">Transcription</keyword>
<evidence type="ECO:0000313" key="9">
    <source>
        <dbReference type="Proteomes" id="UP001147782"/>
    </source>
</evidence>
<dbReference type="InterPro" id="IPR001138">
    <property type="entry name" value="Zn2Cys6_DnaBD"/>
</dbReference>
<comment type="subcellular location">
    <subcellularLocation>
        <location evidence="1">Nucleus</location>
    </subcellularLocation>
</comment>
<dbReference type="PANTHER" id="PTHR31001">
    <property type="entry name" value="UNCHARACTERIZED TRANSCRIPTIONAL REGULATORY PROTEIN"/>
    <property type="match status" value="1"/>
</dbReference>
<accession>A0A9X0B6S8</accession>
<dbReference type="GO" id="GO:0006351">
    <property type="term" value="P:DNA-templated transcription"/>
    <property type="evidence" value="ECO:0007669"/>
    <property type="project" value="InterPro"/>
</dbReference>
<protein>
    <recommendedName>
        <fullName evidence="7">Zn(2)-C6 fungal-type domain-containing protein</fullName>
    </recommendedName>
</protein>
<dbReference type="SUPFAM" id="SSF57701">
    <property type="entry name" value="Zn2/Cys6 DNA-binding domain"/>
    <property type="match status" value="1"/>
</dbReference>
<dbReference type="GO" id="GO:0005634">
    <property type="term" value="C:nucleus"/>
    <property type="evidence" value="ECO:0007669"/>
    <property type="project" value="UniProtKB-SubCell"/>
</dbReference>
<sequence length="688" mass="77731">MKRKNRGNPIATIHRWNKPPLSCRECREKKRRCDRAQPCSNCVIRKISCEYPGQSPEDVPVTEALMESTSFHSNKNAADRDSAHTELAANNTDELLFRIRRLEEALAKRSNTSPEPAGKRQCVYPPKDLASNSPYVTPFSCHLLAALDKYEEGPTIFDYARKLPPLRQARELFNHFATTLQPTFGVLHIPSTKELLQTTYDGLLEDEEPSAANLMLLFSIFAGASLVWTPRLLGTLQSTREEAKAAFKTYSRFAMEILEHPRLHIQASTTALVAIGTMAHILMNTDGFPLKVHLLRHRCLLMAREMQVHRLDTAKSREERRLKGCNMIDIEVQRRVWWNMVASDWLLAFHGSPHEGAYIFHPKHMNVNLPSNTDDEFITQTGIQQEFPLSVPTSMSAFLMRVKSASLSREVIDALPSILLGSTEPDYDTILELDAKFQNLLNELPVHFKTDPASIEQSREICKKRPTIAWQRISVHFSIHTRLCRLHRPYHLEGITNPRYAYSHKVCIQSAQSVLELRRSMDAIGIEVGLKAGQFLTVMHHVFFAALILAMDVSFNPSAPDAEDRKAKVLVAYQALEKSKQESNYLLEGIQKNLQTLMSTLQKDVRTTEDDQDSVLPPTGLGPSARVQPSSTEIMDGSVDGGTLINDLNGEGWEQLWSEFVAVAPELDAPQWSSLLEDVDFNPQLDIF</sequence>
<dbReference type="CDD" id="cd12148">
    <property type="entry name" value="fungal_TF_MHR"/>
    <property type="match status" value="1"/>
</dbReference>
<dbReference type="OrthoDB" id="3014581at2759"/>
<evidence type="ECO:0000259" key="7">
    <source>
        <dbReference type="PROSITE" id="PS50048"/>
    </source>
</evidence>
<dbReference type="Gene3D" id="4.10.240.10">
    <property type="entry name" value="Zn(2)-C6 fungal-type DNA-binding domain"/>
    <property type="match status" value="1"/>
</dbReference>
<comment type="caution">
    <text evidence="8">The sequence shown here is derived from an EMBL/GenBank/DDBJ whole genome shotgun (WGS) entry which is preliminary data.</text>
</comment>
<proteinExistence type="predicted"/>
<dbReference type="GO" id="GO:0003677">
    <property type="term" value="F:DNA binding"/>
    <property type="evidence" value="ECO:0007669"/>
    <property type="project" value="UniProtKB-KW"/>
</dbReference>
<dbReference type="Pfam" id="PF00172">
    <property type="entry name" value="Zn_clus"/>
    <property type="match status" value="1"/>
</dbReference>
<feature type="domain" description="Zn(2)-C6 fungal-type" evidence="7">
    <location>
        <begin position="22"/>
        <end position="51"/>
    </location>
</feature>
<dbReference type="EMBL" id="JAPZBS010000001">
    <property type="protein sequence ID" value="KAJ5390243.1"/>
    <property type="molecule type" value="Genomic_DNA"/>
</dbReference>
<dbReference type="GO" id="GO:0008270">
    <property type="term" value="F:zinc ion binding"/>
    <property type="evidence" value="ECO:0007669"/>
    <property type="project" value="InterPro"/>
</dbReference>
<dbReference type="InterPro" id="IPR050613">
    <property type="entry name" value="Sec_Metabolite_Reg"/>
</dbReference>
<evidence type="ECO:0000256" key="2">
    <source>
        <dbReference type="ARBA" id="ARBA00023015"/>
    </source>
</evidence>
<organism evidence="8 9">
    <name type="scientific">Penicillium cataractarum</name>
    <dbReference type="NCBI Taxonomy" id="2100454"/>
    <lineage>
        <taxon>Eukaryota</taxon>
        <taxon>Fungi</taxon>
        <taxon>Dikarya</taxon>
        <taxon>Ascomycota</taxon>
        <taxon>Pezizomycotina</taxon>
        <taxon>Eurotiomycetes</taxon>
        <taxon>Eurotiomycetidae</taxon>
        <taxon>Eurotiales</taxon>
        <taxon>Aspergillaceae</taxon>
        <taxon>Penicillium</taxon>
    </lineage>
</organism>
<dbReference type="Proteomes" id="UP001147782">
    <property type="component" value="Unassembled WGS sequence"/>
</dbReference>
<dbReference type="InterPro" id="IPR036864">
    <property type="entry name" value="Zn2-C6_fun-type_DNA-bd_sf"/>
</dbReference>
<dbReference type="RefSeq" id="XP_056560971.1">
    <property type="nucleotide sequence ID" value="XM_056694242.1"/>
</dbReference>
<dbReference type="PROSITE" id="PS50048">
    <property type="entry name" value="ZN2_CY6_FUNGAL_2"/>
    <property type="match status" value="1"/>
</dbReference>
<keyword evidence="3" id="KW-0238">DNA-binding</keyword>
<dbReference type="AlphaFoldDB" id="A0A9X0B6S8"/>
<evidence type="ECO:0000256" key="3">
    <source>
        <dbReference type="ARBA" id="ARBA00023125"/>
    </source>
</evidence>
<reference evidence="8" key="1">
    <citation type="submission" date="2022-11" db="EMBL/GenBank/DDBJ databases">
        <authorList>
            <person name="Petersen C."/>
        </authorList>
    </citation>
    <scope>NUCLEOTIDE SEQUENCE</scope>
    <source>
        <strain evidence="8">IBT 29864</strain>
    </source>
</reference>
<gene>
    <name evidence="8" type="ORF">N7496_001311</name>
</gene>
<name>A0A9X0B6S8_9EURO</name>
<dbReference type="PANTHER" id="PTHR31001:SF90">
    <property type="entry name" value="CENTROMERE DNA-BINDING PROTEIN COMPLEX CBF3 SUBUNIT B"/>
    <property type="match status" value="1"/>
</dbReference>
<dbReference type="GO" id="GO:0000981">
    <property type="term" value="F:DNA-binding transcription factor activity, RNA polymerase II-specific"/>
    <property type="evidence" value="ECO:0007669"/>
    <property type="project" value="InterPro"/>
</dbReference>
<evidence type="ECO:0000256" key="1">
    <source>
        <dbReference type="ARBA" id="ARBA00004123"/>
    </source>
</evidence>
<keyword evidence="2" id="KW-0805">Transcription regulation</keyword>